<protein>
    <submittedName>
        <fullName evidence="1">Uncharacterized protein</fullName>
    </submittedName>
</protein>
<evidence type="ECO:0000313" key="2">
    <source>
        <dbReference type="Proteomes" id="UP000828941"/>
    </source>
</evidence>
<gene>
    <name evidence="1" type="ORF">L6164_028746</name>
</gene>
<name>A0ACB9L7S4_BAUVA</name>
<accession>A0ACB9L7S4</accession>
<comment type="caution">
    <text evidence="1">The sequence shown here is derived from an EMBL/GenBank/DDBJ whole genome shotgun (WGS) entry which is preliminary data.</text>
</comment>
<reference evidence="1 2" key="1">
    <citation type="journal article" date="2022" name="DNA Res.">
        <title>Chromosomal-level genome assembly of the orchid tree Bauhinia variegata (Leguminosae; Cercidoideae) supports the allotetraploid origin hypothesis of Bauhinia.</title>
        <authorList>
            <person name="Zhong Y."/>
            <person name="Chen Y."/>
            <person name="Zheng D."/>
            <person name="Pang J."/>
            <person name="Liu Y."/>
            <person name="Luo S."/>
            <person name="Meng S."/>
            <person name="Qian L."/>
            <person name="Wei D."/>
            <person name="Dai S."/>
            <person name="Zhou R."/>
        </authorList>
    </citation>
    <scope>NUCLEOTIDE SEQUENCE [LARGE SCALE GENOMIC DNA]</scope>
    <source>
        <strain evidence="1">BV-YZ2020</strain>
    </source>
</reference>
<evidence type="ECO:0000313" key="1">
    <source>
        <dbReference type="EMBL" id="KAI4305376.1"/>
    </source>
</evidence>
<organism evidence="1 2">
    <name type="scientific">Bauhinia variegata</name>
    <name type="common">Purple orchid tree</name>
    <name type="synonym">Phanera variegata</name>
    <dbReference type="NCBI Taxonomy" id="167791"/>
    <lineage>
        <taxon>Eukaryota</taxon>
        <taxon>Viridiplantae</taxon>
        <taxon>Streptophyta</taxon>
        <taxon>Embryophyta</taxon>
        <taxon>Tracheophyta</taxon>
        <taxon>Spermatophyta</taxon>
        <taxon>Magnoliopsida</taxon>
        <taxon>eudicotyledons</taxon>
        <taxon>Gunneridae</taxon>
        <taxon>Pentapetalae</taxon>
        <taxon>rosids</taxon>
        <taxon>fabids</taxon>
        <taxon>Fabales</taxon>
        <taxon>Fabaceae</taxon>
        <taxon>Cercidoideae</taxon>
        <taxon>Cercideae</taxon>
        <taxon>Bauhiniinae</taxon>
        <taxon>Bauhinia</taxon>
    </lineage>
</organism>
<dbReference type="EMBL" id="CM039437">
    <property type="protein sequence ID" value="KAI4305376.1"/>
    <property type="molecule type" value="Genomic_DNA"/>
</dbReference>
<keyword evidence="2" id="KW-1185">Reference proteome</keyword>
<dbReference type="Proteomes" id="UP000828941">
    <property type="component" value="Chromosome 12"/>
</dbReference>
<sequence length="778" mass="86016">MANTLRSSRGLVGDTLLICEYAEETTHGSILSGDDPLTCVTAALLFQIFIIFSVTRITHFLLSPLRQTTIISHIVAGIIMGPSVLGQQKVYYERLFPDSSKLALTVFGEFGIMIHFFKIGVQVDPKQIMSIRRKEQLIGFTGYILALAFGIVAYNIFHDYFANFQNKELQTGMASMVVLNSLTSCVVIGSFLSELNMLNSDIGRLALSTSMISDASAWVLAFIIVNFGRAVEFSSYKPVMEVLSLMCYYGSMFLLFRPLVIKIANRTPEGKPMAESHFVSIICILLFLAVLGQYIGQTPSFSAFIFGLSLPAGPPLGAVLGQRIDCISSAVLVPIYCTISGFKSNLISTIHTPESASMEAIILAGYLGKFTGILLPSLYYELSYLDAFALALIMCCKGIVDLSMLNILSDSKIVNNQMYTLAVFTTVVMTGLITPTVAYIYDPSRRYEAKFRRTILNSEENLDLRILVCIHKEDDVQSTISLLEASNPERTAPFCAIVLQLMELSGRATAILAPNQDFRSKSSRGICSEHIVNAFNQFEHHNRGCVMVEHFTAVAPYMSIHDDVCSVALDKKASIIILPFHKKWAIDGEIEASSSSIRILNQNVLKKAPCSVGILIDRSLIKGKNSVFSTGSIYNIAVLFLGGVDDQEALAYSMRMAGSPNVNLTIFRLISERNNNQRNHEEEDSSFMEDILPRTMPVDKVIYEEERVKDGAGTIQVIKKIEGNFDLVLVGRSHKKDNPFTLGFTEWSECPELGLIGDMLASPDFKFSVLVVQQQMNS</sequence>
<proteinExistence type="predicted"/>